<proteinExistence type="predicted"/>
<reference evidence="2 3" key="1">
    <citation type="submission" date="2016-10" db="EMBL/GenBank/DDBJ databases">
        <authorList>
            <person name="Varghese N."/>
            <person name="Submissions S."/>
        </authorList>
    </citation>
    <scope>NUCLEOTIDE SEQUENCE [LARGE SCALE GENOMIC DNA]</scope>
    <source>
        <strain evidence="2 3">LMG 22274</strain>
    </source>
</reference>
<evidence type="ECO:0000256" key="1">
    <source>
        <dbReference type="SAM" id="MobiDB-lite"/>
    </source>
</evidence>
<feature type="compositionally biased region" description="Acidic residues" evidence="1">
    <location>
        <begin position="81"/>
        <end position="90"/>
    </location>
</feature>
<organism evidence="2 3">
    <name type="scientific">Paraburkholderia tropica</name>
    <dbReference type="NCBI Taxonomy" id="92647"/>
    <lineage>
        <taxon>Bacteria</taxon>
        <taxon>Pseudomonadati</taxon>
        <taxon>Pseudomonadota</taxon>
        <taxon>Betaproteobacteria</taxon>
        <taxon>Burkholderiales</taxon>
        <taxon>Burkholderiaceae</taxon>
        <taxon>Paraburkholderia</taxon>
    </lineage>
</organism>
<feature type="region of interest" description="Disordered" evidence="1">
    <location>
        <begin position="81"/>
        <end position="163"/>
    </location>
</feature>
<evidence type="ECO:0000313" key="2">
    <source>
        <dbReference type="EMBL" id="SEK09125.1"/>
    </source>
</evidence>
<gene>
    <name evidence="2" type="ORF">SAMN05216550_117112</name>
</gene>
<dbReference type="AlphaFoldDB" id="A0AAQ1GKS8"/>
<comment type="caution">
    <text evidence="2">The sequence shown here is derived from an EMBL/GenBank/DDBJ whole genome shotgun (WGS) entry which is preliminary data.</text>
</comment>
<evidence type="ECO:0000313" key="3">
    <source>
        <dbReference type="Proteomes" id="UP000183529"/>
    </source>
</evidence>
<sequence>MLRKTLNASRLQDEVKRRLQRLQEVVEDGVKIVVPRPQIQAVDRTGCNWTMKHFGNAAGFEASIAGVLAQVQKAYNLAEGDEAADATEGEETPRRAAADPFGGAGTSNAPLNPFGDTTRAAKANPFGDATPAKSGGDPFGAPPAPDDEANEPPRKRPANPFGD</sequence>
<protein>
    <submittedName>
        <fullName evidence="2">Uncharacterized protein</fullName>
    </submittedName>
</protein>
<accession>A0AAQ1GKS8</accession>
<dbReference type="EMBL" id="FNZM01000017">
    <property type="protein sequence ID" value="SEK09125.1"/>
    <property type="molecule type" value="Genomic_DNA"/>
</dbReference>
<name>A0AAQ1GKS8_9BURK</name>
<dbReference type="Proteomes" id="UP000183529">
    <property type="component" value="Unassembled WGS sequence"/>
</dbReference>